<dbReference type="PANTHER" id="PTHR14359:SF6">
    <property type="entry name" value="PHOSPHOPANTOTHENOYLCYSTEINE DECARBOXYLASE"/>
    <property type="match status" value="1"/>
</dbReference>
<dbReference type="GO" id="GO:0010181">
    <property type="term" value="F:FMN binding"/>
    <property type="evidence" value="ECO:0007669"/>
    <property type="project" value="UniProtKB-UniRule"/>
</dbReference>
<dbReference type="Gene3D" id="3.40.50.10300">
    <property type="entry name" value="CoaB-like"/>
    <property type="match status" value="1"/>
</dbReference>
<feature type="binding site" evidence="3">
    <location>
        <position position="289"/>
    </location>
    <ligand>
        <name>CTP</name>
        <dbReference type="ChEBI" id="CHEBI:37563"/>
    </ligand>
</feature>
<feature type="region of interest" description="Phosphopantothenate--cysteine ligase" evidence="3">
    <location>
        <begin position="191"/>
        <end position="402"/>
    </location>
</feature>
<feature type="domain" description="Flavoprotein" evidence="5">
    <location>
        <begin position="4"/>
        <end position="176"/>
    </location>
</feature>
<comment type="caution">
    <text evidence="7">The sequence shown here is derived from an EMBL/GenBank/DDBJ whole genome shotgun (WGS) entry which is preliminary data.</text>
</comment>
<dbReference type="EMBL" id="LQYT01000130">
    <property type="protein sequence ID" value="KYD09497.1"/>
    <property type="molecule type" value="Genomic_DNA"/>
</dbReference>
<dbReference type="PATRIC" id="fig|301148.3.peg.1866"/>
<dbReference type="Proteomes" id="UP000075683">
    <property type="component" value="Unassembled WGS sequence"/>
</dbReference>
<dbReference type="AlphaFoldDB" id="A0A150LAZ1"/>
<evidence type="ECO:0000256" key="2">
    <source>
        <dbReference type="ARBA" id="ARBA00023239"/>
    </source>
</evidence>
<comment type="function">
    <text evidence="3">Catalyzes two sequential steps in the biosynthesis of coenzyme A. In the first step cysteine is conjugated to 4'-phosphopantothenate to form 4-phosphopantothenoylcysteine. In the second step the latter compound is decarboxylated to form 4'-phosphopantotheine.</text>
</comment>
<feature type="region of interest" description="Phosphopantothenoylcysteine decarboxylase" evidence="3">
    <location>
        <begin position="1"/>
        <end position="190"/>
    </location>
</feature>
<feature type="binding site" evidence="3">
    <location>
        <position position="279"/>
    </location>
    <ligand>
        <name>CTP</name>
        <dbReference type="ChEBI" id="CHEBI:37563"/>
    </ligand>
</feature>
<keyword evidence="3" id="KW-0511">Multifunctional enzyme</keyword>
<name>A0A150LAZ1_9BACI</name>
<keyword evidence="2 3" id="KW-0456">Lyase</keyword>
<comment type="catalytic activity">
    <reaction evidence="3 4">
        <text>N-[(R)-4-phosphopantothenoyl]-L-cysteine + H(+) = (R)-4'-phosphopantetheine + CO2</text>
        <dbReference type="Rhea" id="RHEA:16793"/>
        <dbReference type="ChEBI" id="CHEBI:15378"/>
        <dbReference type="ChEBI" id="CHEBI:16526"/>
        <dbReference type="ChEBI" id="CHEBI:59458"/>
        <dbReference type="ChEBI" id="CHEBI:61723"/>
        <dbReference type="EC" id="4.1.1.36"/>
    </reaction>
</comment>
<keyword evidence="3" id="KW-0479">Metal-binding</keyword>
<organism evidence="7 8">
    <name type="scientific">Caldibacillus debilis</name>
    <dbReference type="NCBI Taxonomy" id="301148"/>
    <lineage>
        <taxon>Bacteria</taxon>
        <taxon>Bacillati</taxon>
        <taxon>Bacillota</taxon>
        <taxon>Bacilli</taxon>
        <taxon>Bacillales</taxon>
        <taxon>Bacillaceae</taxon>
        <taxon>Caldibacillus</taxon>
    </lineage>
</organism>
<feature type="binding site" evidence="3">
    <location>
        <position position="341"/>
    </location>
    <ligand>
        <name>CTP</name>
        <dbReference type="ChEBI" id="CHEBI:37563"/>
    </ligand>
</feature>
<dbReference type="EC" id="4.1.1.36" evidence="3"/>
<dbReference type="SUPFAM" id="SSF102645">
    <property type="entry name" value="CoaB-like"/>
    <property type="match status" value="1"/>
</dbReference>
<dbReference type="UniPathway" id="UPA00241">
    <property type="reaction ID" value="UER00353"/>
</dbReference>
<dbReference type="GO" id="GO:0015941">
    <property type="term" value="P:pantothenate catabolic process"/>
    <property type="evidence" value="ECO:0007669"/>
    <property type="project" value="InterPro"/>
</dbReference>
<reference evidence="7 8" key="1">
    <citation type="submission" date="2016-01" db="EMBL/GenBank/DDBJ databases">
        <title>Draft Genome Sequences of Seven Thermophilic Sporeformers Isolated from Foods.</title>
        <authorList>
            <person name="Berendsen E.M."/>
            <person name="Wells-Bennik M.H."/>
            <person name="Krawcyk A.O."/>
            <person name="De Jong A."/>
            <person name="Holsappel S."/>
            <person name="Eijlander R.T."/>
            <person name="Kuipers O.P."/>
        </authorList>
    </citation>
    <scope>NUCLEOTIDE SEQUENCE [LARGE SCALE GENOMIC DNA]</scope>
    <source>
        <strain evidence="7 8">B4135</strain>
    </source>
</reference>
<dbReference type="InterPro" id="IPR035929">
    <property type="entry name" value="CoaB-like_sf"/>
</dbReference>
<keyword evidence="3" id="KW-0460">Magnesium</keyword>
<dbReference type="GO" id="GO:0071513">
    <property type="term" value="C:phosphopantothenoylcysteine decarboxylase complex"/>
    <property type="evidence" value="ECO:0007669"/>
    <property type="project" value="TreeGrafter"/>
</dbReference>
<comment type="pathway">
    <text evidence="3 4">Cofactor biosynthesis; coenzyme A biosynthesis; CoA from (R)-pantothenate: step 2/5.</text>
</comment>
<feature type="binding site" evidence="3">
    <location>
        <position position="323"/>
    </location>
    <ligand>
        <name>CTP</name>
        <dbReference type="ChEBI" id="CHEBI:37563"/>
    </ligand>
</feature>
<keyword evidence="3 4" id="KW-0436">Ligase</keyword>
<dbReference type="STRING" id="301148.B4135_3821"/>
<comment type="similarity">
    <text evidence="3 4">In the N-terminal section; belongs to the HFCD (homo-oligomeric flavin containing Cys decarboxylase) superfamily.</text>
</comment>
<evidence type="ECO:0000256" key="1">
    <source>
        <dbReference type="ARBA" id="ARBA00022793"/>
    </source>
</evidence>
<comment type="caution">
    <text evidence="3">Lacks conserved residue(s) required for the propagation of feature annotation.</text>
</comment>
<comment type="function">
    <text evidence="4">Catalyzes two steps in the biosynthesis of coenzyme A. In the first step cysteine is conjugated to 4'-phosphopantothenate to form 4-phosphopantothenoylcysteine, in the latter compound is decarboxylated to form 4'-phosphopantotheine.</text>
</comment>
<sequence>MEGKKILLCVTGGIAAYKSVALASRLTQGGFSVKVVMTESATKFVTPLTFQAISRNEVYVDVFEEKNPEKIAHIDLAEWPDLILIAPATANIIGKLAAGVADCMVTATLLATTRPVWIAPAMNVHMYMHPIVQRNIETLKSIGCRFIEPGEGYLACGYVGKGRMAEPEAIAEQVSEFFAHDGNRFLEGKTVLVTAGPTRERIDPVRYLSNDSSGKMGYALAEAAERLGARVILVSGPVRLQKPFGVEVEEVESAEEMYRAVLRHFPRADIVIKAAAVADYRPKRAEPEKIKKNGGGMTIELEPTVDILKELGKRKEGQFLVGFAAETENIEEYALKKLKEKNADMIIANNVKEEGAGFGTDTNIVTVFTSAGEKKAYPIMAKQRLAYEIFKEIDRNMRASRK</sequence>
<gene>
    <name evidence="3" type="primary">coaBC</name>
    <name evidence="7" type="ORF">B4135_3821</name>
</gene>
<proteinExistence type="inferred from homology"/>
<evidence type="ECO:0000313" key="7">
    <source>
        <dbReference type="EMBL" id="KYD09497.1"/>
    </source>
</evidence>
<accession>A0A150LAZ1</accession>
<protein>
    <recommendedName>
        <fullName evidence="3">Coenzyme A biosynthesis bifunctional protein CoaBC</fullName>
    </recommendedName>
    <alternativeName>
        <fullName evidence="3">DNA/pantothenate metabolism flavoprotein</fullName>
    </alternativeName>
    <alternativeName>
        <fullName evidence="3">Phosphopantothenoylcysteine synthetase/decarboxylase</fullName>
        <shortName evidence="3">PPCS-PPCDC</shortName>
    </alternativeName>
    <domain>
        <recommendedName>
            <fullName evidence="3">Phosphopantothenoylcysteine decarboxylase</fullName>
            <shortName evidence="3">PPC decarboxylase</shortName>
            <shortName evidence="3">PPC-DC</shortName>
            <ecNumber evidence="3">4.1.1.36</ecNumber>
        </recommendedName>
        <alternativeName>
            <fullName evidence="3">CoaC</fullName>
        </alternativeName>
    </domain>
    <domain>
        <recommendedName>
            <fullName evidence="3">Phosphopantothenate--cysteine ligase</fullName>
            <ecNumber evidence="3">6.3.2.5</ecNumber>
        </recommendedName>
        <alternativeName>
            <fullName evidence="3">CoaB</fullName>
        </alternativeName>
        <alternativeName>
            <fullName evidence="3">Phosphopantothenoylcysteine synthetase</fullName>
            <shortName evidence="3">PPC synthetase</shortName>
            <shortName evidence="3">PPC-S</shortName>
        </alternativeName>
    </domain>
</protein>
<dbReference type="InterPro" id="IPR007085">
    <property type="entry name" value="DNA/pantothenate-metab_flavo_C"/>
</dbReference>
<dbReference type="Pfam" id="PF04127">
    <property type="entry name" value="DFP"/>
    <property type="match status" value="1"/>
</dbReference>
<evidence type="ECO:0000259" key="6">
    <source>
        <dbReference type="Pfam" id="PF04127"/>
    </source>
</evidence>
<dbReference type="GO" id="GO:0004632">
    <property type="term" value="F:phosphopantothenate--cysteine ligase activity"/>
    <property type="evidence" value="ECO:0007669"/>
    <property type="project" value="UniProtKB-UniRule"/>
</dbReference>
<evidence type="ECO:0000313" key="8">
    <source>
        <dbReference type="Proteomes" id="UP000075683"/>
    </source>
</evidence>
<dbReference type="PANTHER" id="PTHR14359">
    <property type="entry name" value="HOMO-OLIGOMERIC FLAVIN CONTAINING CYS DECARBOXYLASE FAMILY"/>
    <property type="match status" value="1"/>
</dbReference>
<keyword evidence="1 3" id="KW-0210">Decarboxylase</keyword>
<feature type="active site" description="Proton donor" evidence="3">
    <location>
        <position position="156"/>
    </location>
</feature>
<comment type="pathway">
    <text evidence="3 4">Cofactor biosynthesis; coenzyme A biosynthesis; CoA from (R)-pantothenate: step 3/5.</text>
</comment>
<feature type="binding site" evidence="3">
    <location>
        <position position="337"/>
    </location>
    <ligand>
        <name>CTP</name>
        <dbReference type="ChEBI" id="CHEBI:37563"/>
    </ligand>
</feature>
<dbReference type="NCBIfam" id="TIGR00521">
    <property type="entry name" value="coaBC_dfp"/>
    <property type="match status" value="1"/>
</dbReference>
<dbReference type="HAMAP" id="MF_02225">
    <property type="entry name" value="CoaBC"/>
    <property type="match status" value="1"/>
</dbReference>
<dbReference type="InterPro" id="IPR003382">
    <property type="entry name" value="Flavoprotein"/>
</dbReference>
<keyword evidence="3 4" id="KW-0288">FMN</keyword>
<evidence type="ECO:0000256" key="3">
    <source>
        <dbReference type="HAMAP-Rule" id="MF_02225"/>
    </source>
</evidence>
<evidence type="ECO:0000259" key="5">
    <source>
        <dbReference type="Pfam" id="PF02441"/>
    </source>
</evidence>
<dbReference type="EC" id="6.3.2.5" evidence="3"/>
<dbReference type="InterPro" id="IPR005252">
    <property type="entry name" value="CoaBC"/>
</dbReference>
<comment type="cofactor">
    <cofactor evidence="3">
        <name>Mg(2+)</name>
        <dbReference type="ChEBI" id="CHEBI:18420"/>
    </cofactor>
</comment>
<dbReference type="GO" id="GO:0015937">
    <property type="term" value="P:coenzyme A biosynthetic process"/>
    <property type="evidence" value="ECO:0007669"/>
    <property type="project" value="UniProtKB-UniRule"/>
</dbReference>
<comment type="similarity">
    <text evidence="3 4">In the C-terminal section; belongs to the PPC synthetase family.</text>
</comment>
<dbReference type="SUPFAM" id="SSF52507">
    <property type="entry name" value="Homo-oligomeric flavin-containing Cys decarboxylases, HFCD"/>
    <property type="match status" value="1"/>
</dbReference>
<dbReference type="GO" id="GO:0046872">
    <property type="term" value="F:metal ion binding"/>
    <property type="evidence" value="ECO:0007669"/>
    <property type="project" value="UniProtKB-KW"/>
</dbReference>
<dbReference type="InterPro" id="IPR036551">
    <property type="entry name" value="Flavin_trans-like"/>
</dbReference>
<dbReference type="GO" id="GO:0004633">
    <property type="term" value="F:phosphopantothenoylcysteine decarboxylase activity"/>
    <property type="evidence" value="ECO:0007669"/>
    <property type="project" value="UniProtKB-UniRule"/>
</dbReference>
<dbReference type="Gene3D" id="3.40.50.1950">
    <property type="entry name" value="Flavin prenyltransferase-like"/>
    <property type="match status" value="1"/>
</dbReference>
<comment type="cofactor">
    <cofactor evidence="3">
        <name>FMN</name>
        <dbReference type="ChEBI" id="CHEBI:58210"/>
    </cofactor>
    <text evidence="3">Binds 1 FMN per subunit.</text>
</comment>
<evidence type="ECO:0000256" key="4">
    <source>
        <dbReference type="RuleBase" id="RU364078"/>
    </source>
</evidence>
<keyword evidence="3 4" id="KW-0285">Flavoprotein</keyword>
<dbReference type="Pfam" id="PF02441">
    <property type="entry name" value="Flavoprotein"/>
    <property type="match status" value="1"/>
</dbReference>
<dbReference type="OrthoDB" id="9802554at2"/>
<feature type="domain" description="DNA/pantothenate metabolism flavoprotein C-terminal" evidence="6">
    <location>
        <begin position="186"/>
        <end position="394"/>
    </location>
</feature>
<dbReference type="RefSeq" id="WP_061569978.1">
    <property type="nucleotide sequence ID" value="NZ_JBAIZG010000046.1"/>
</dbReference>
<comment type="catalytic activity">
    <reaction evidence="3 4">
        <text>(R)-4'-phosphopantothenate + L-cysteine + CTP = N-[(R)-4-phosphopantothenoyl]-L-cysteine + CMP + diphosphate + H(+)</text>
        <dbReference type="Rhea" id="RHEA:19397"/>
        <dbReference type="ChEBI" id="CHEBI:10986"/>
        <dbReference type="ChEBI" id="CHEBI:15378"/>
        <dbReference type="ChEBI" id="CHEBI:33019"/>
        <dbReference type="ChEBI" id="CHEBI:35235"/>
        <dbReference type="ChEBI" id="CHEBI:37563"/>
        <dbReference type="ChEBI" id="CHEBI:59458"/>
        <dbReference type="ChEBI" id="CHEBI:60377"/>
        <dbReference type="EC" id="6.3.2.5"/>
    </reaction>
</comment>